<dbReference type="SFLD" id="SFLDS00003">
    <property type="entry name" value="Haloacid_Dehalogenase"/>
    <property type="match status" value="1"/>
</dbReference>
<dbReference type="InterPro" id="IPR023214">
    <property type="entry name" value="HAD_sf"/>
</dbReference>
<keyword evidence="2" id="KW-1185">Reference proteome</keyword>
<dbReference type="InterPro" id="IPR006379">
    <property type="entry name" value="HAD-SF_hydro_IIB"/>
</dbReference>
<dbReference type="GO" id="GO:0005829">
    <property type="term" value="C:cytosol"/>
    <property type="evidence" value="ECO:0007669"/>
    <property type="project" value="TreeGrafter"/>
</dbReference>
<dbReference type="RefSeq" id="WP_022859126.1">
    <property type="nucleotide sequence ID" value="NZ_JGZB01000003.1"/>
</dbReference>
<dbReference type="Gene3D" id="3.40.50.1000">
    <property type="entry name" value="HAD superfamily/HAD-like"/>
    <property type="match status" value="1"/>
</dbReference>
<dbReference type="Pfam" id="PF08282">
    <property type="entry name" value="Hydrolase_3"/>
    <property type="match status" value="1"/>
</dbReference>
<dbReference type="GO" id="GO:0000287">
    <property type="term" value="F:magnesium ion binding"/>
    <property type="evidence" value="ECO:0007669"/>
    <property type="project" value="TreeGrafter"/>
</dbReference>
<dbReference type="EMBL" id="JGZB01000003">
    <property type="protein sequence ID" value="KFI68648.1"/>
    <property type="molecule type" value="Genomic_DNA"/>
</dbReference>
<dbReference type="GO" id="GO:0016791">
    <property type="term" value="F:phosphatase activity"/>
    <property type="evidence" value="ECO:0007669"/>
    <property type="project" value="UniProtKB-ARBA"/>
</dbReference>
<dbReference type="Proteomes" id="UP000029052">
    <property type="component" value="Unassembled WGS sequence"/>
</dbReference>
<dbReference type="PANTHER" id="PTHR10000">
    <property type="entry name" value="PHOSPHOSERINE PHOSPHATASE"/>
    <property type="match status" value="1"/>
</dbReference>
<dbReference type="STRING" id="1692.BMAGN_0514"/>
<dbReference type="eggNOG" id="COG0561">
    <property type="taxonomic scope" value="Bacteria"/>
</dbReference>
<dbReference type="SFLD" id="SFLDG01140">
    <property type="entry name" value="C2.B:_Phosphomannomutase_and_P"/>
    <property type="match status" value="1"/>
</dbReference>
<dbReference type="SUPFAM" id="SSF56784">
    <property type="entry name" value="HAD-like"/>
    <property type="match status" value="1"/>
</dbReference>
<comment type="caution">
    <text evidence="1">The sequence shown here is derived from an EMBL/GenBank/DDBJ whole genome shotgun (WGS) entry which is preliminary data.</text>
</comment>
<dbReference type="GO" id="GO:0003755">
    <property type="term" value="F:peptidyl-prolyl cis-trans isomerase activity"/>
    <property type="evidence" value="ECO:0007669"/>
    <property type="project" value="UniProtKB-EC"/>
</dbReference>
<keyword evidence="1" id="KW-0413">Isomerase</keyword>
<dbReference type="InterPro" id="IPR036412">
    <property type="entry name" value="HAD-like_sf"/>
</dbReference>
<accession>A0A087BC98</accession>
<dbReference type="EC" id="5.2.1.8" evidence="1"/>
<dbReference type="NCBIfam" id="TIGR01484">
    <property type="entry name" value="HAD-SF-IIB"/>
    <property type="match status" value="1"/>
</dbReference>
<dbReference type="InterPro" id="IPR000150">
    <property type="entry name" value="Cof"/>
</dbReference>
<name>A0A087BC98_9BIFI</name>
<keyword evidence="1" id="KW-0378">Hydrolase</keyword>
<dbReference type="NCBIfam" id="TIGR00099">
    <property type="entry name" value="Cof-subfamily"/>
    <property type="match status" value="1"/>
</dbReference>
<organism evidence="1 2">
    <name type="scientific">Bifidobacterium magnum</name>
    <dbReference type="NCBI Taxonomy" id="1692"/>
    <lineage>
        <taxon>Bacteria</taxon>
        <taxon>Bacillati</taxon>
        <taxon>Actinomycetota</taxon>
        <taxon>Actinomycetes</taxon>
        <taxon>Bifidobacteriales</taxon>
        <taxon>Bifidobacteriaceae</taxon>
        <taxon>Bifidobacterium</taxon>
    </lineage>
</organism>
<protein>
    <submittedName>
        <fullName evidence="1">Hydrolase (HAD superfamily)</fullName>
        <ecNumber evidence="1">5.2.1.8</ecNumber>
    </submittedName>
</protein>
<reference evidence="1 2" key="1">
    <citation type="submission" date="2014-03" db="EMBL/GenBank/DDBJ databases">
        <title>Genomics of Bifidobacteria.</title>
        <authorList>
            <person name="Ventura M."/>
            <person name="Milani C."/>
            <person name="Lugli G.A."/>
        </authorList>
    </citation>
    <scope>NUCLEOTIDE SEQUENCE [LARGE SCALE GENOMIC DNA]</scope>
    <source>
        <strain evidence="1 2">LMG 11591</strain>
    </source>
</reference>
<evidence type="ECO:0000313" key="1">
    <source>
        <dbReference type="EMBL" id="KFI68648.1"/>
    </source>
</evidence>
<dbReference type="PANTHER" id="PTHR10000:SF25">
    <property type="entry name" value="PHOSPHATASE YKRA-RELATED"/>
    <property type="match status" value="1"/>
</dbReference>
<gene>
    <name evidence="1" type="ORF">BMAGN_0514</name>
</gene>
<dbReference type="Gene3D" id="3.30.1240.10">
    <property type="match status" value="1"/>
</dbReference>
<sequence>MAQDIRAAFFDIDGTLTSFTTHTVPQSTIDALHELKRRGVKLFICTGRAPSFISVVLDTLPIEFDGIVGVNGQYITNADGEVVATQPLDEQDLQAIVRWLDEHPDVVASFCEEDFVYFNHSSEQLEASFASLGKTAPERFFGDPHTRSREHTVYQISPYITEEQERDLLAQCAHVEAVRWAPGFADLIYANGGKGYGLRRMMSEHGWDASQAIAFGDGGNDIAMLEAAGIGVAVGNAVQDVQSHANFVTRSVDDHGIAYALEHFGLIGAQAK</sequence>
<evidence type="ECO:0000313" key="2">
    <source>
        <dbReference type="Proteomes" id="UP000029052"/>
    </source>
</evidence>
<proteinExistence type="predicted"/>
<dbReference type="AlphaFoldDB" id="A0A087BC98"/>
<dbReference type="SFLD" id="SFLDG01144">
    <property type="entry name" value="C2.B.4:_PGP_Like"/>
    <property type="match status" value="1"/>
</dbReference>